<evidence type="ECO:0000313" key="2">
    <source>
        <dbReference type="EMBL" id="GFJ85036.1"/>
    </source>
</evidence>
<dbReference type="AlphaFoldDB" id="A0A6V8KT59"/>
<keyword evidence="3" id="KW-1185">Reference proteome</keyword>
<accession>A0A6V8KT59</accession>
<feature type="compositionally biased region" description="Basic and acidic residues" evidence="1">
    <location>
        <begin position="11"/>
        <end position="28"/>
    </location>
</feature>
<feature type="region of interest" description="Disordered" evidence="1">
    <location>
        <begin position="1"/>
        <end position="28"/>
    </location>
</feature>
<dbReference type="EMBL" id="BLPF01000004">
    <property type="protein sequence ID" value="GFJ85036.1"/>
    <property type="molecule type" value="Genomic_DNA"/>
</dbReference>
<reference evidence="2 3" key="1">
    <citation type="submission" date="2020-03" db="EMBL/GenBank/DDBJ databases">
        <title>Whole genome shotgun sequence of Phytohabitans houttuyneae NBRC 108639.</title>
        <authorList>
            <person name="Komaki H."/>
            <person name="Tamura T."/>
        </authorList>
    </citation>
    <scope>NUCLEOTIDE SEQUENCE [LARGE SCALE GENOMIC DNA]</scope>
    <source>
        <strain evidence="2 3">NBRC 108639</strain>
    </source>
</reference>
<proteinExistence type="predicted"/>
<sequence length="74" mass="7775">MPGQPPPDDGPGEHINDERGVHRAGGDRHEVKFATHRWGAGAVKSRCSKSGRAAAAAGDVGANWIVRFSSPAKM</sequence>
<reference evidence="2 3" key="2">
    <citation type="submission" date="2020-03" db="EMBL/GenBank/DDBJ databases">
        <authorList>
            <person name="Ichikawa N."/>
            <person name="Kimura A."/>
            <person name="Kitahashi Y."/>
            <person name="Uohara A."/>
        </authorList>
    </citation>
    <scope>NUCLEOTIDE SEQUENCE [LARGE SCALE GENOMIC DNA]</scope>
    <source>
        <strain evidence="2 3">NBRC 108639</strain>
    </source>
</reference>
<dbReference type="Proteomes" id="UP000482800">
    <property type="component" value="Unassembled WGS sequence"/>
</dbReference>
<name>A0A6V8KT59_9ACTN</name>
<protein>
    <submittedName>
        <fullName evidence="2">Uncharacterized protein</fullName>
    </submittedName>
</protein>
<gene>
    <name evidence="2" type="ORF">Phou_092160</name>
</gene>
<organism evidence="2 3">
    <name type="scientific">Phytohabitans houttuyneae</name>
    <dbReference type="NCBI Taxonomy" id="1076126"/>
    <lineage>
        <taxon>Bacteria</taxon>
        <taxon>Bacillati</taxon>
        <taxon>Actinomycetota</taxon>
        <taxon>Actinomycetes</taxon>
        <taxon>Micromonosporales</taxon>
        <taxon>Micromonosporaceae</taxon>
    </lineage>
</organism>
<comment type="caution">
    <text evidence="2">The sequence shown here is derived from an EMBL/GenBank/DDBJ whole genome shotgun (WGS) entry which is preliminary data.</text>
</comment>
<evidence type="ECO:0000313" key="3">
    <source>
        <dbReference type="Proteomes" id="UP000482800"/>
    </source>
</evidence>
<evidence type="ECO:0000256" key="1">
    <source>
        <dbReference type="SAM" id="MobiDB-lite"/>
    </source>
</evidence>